<dbReference type="RefSeq" id="WP_068426540.1">
    <property type="nucleotide sequence ID" value="NZ_LVHI01000014.1"/>
</dbReference>
<comment type="catalytic activity">
    <reaction evidence="1">
        <text>a 1,2-diacyl-sn-glycero-3-phosphocholine + H2O = a 1,2-diacyl-sn-glycero-3-phosphate + choline + H(+)</text>
        <dbReference type="Rhea" id="RHEA:14445"/>
        <dbReference type="ChEBI" id="CHEBI:15354"/>
        <dbReference type="ChEBI" id="CHEBI:15377"/>
        <dbReference type="ChEBI" id="CHEBI:15378"/>
        <dbReference type="ChEBI" id="CHEBI:57643"/>
        <dbReference type="ChEBI" id="CHEBI:58608"/>
        <dbReference type="EC" id="3.1.4.4"/>
    </reaction>
</comment>
<protein>
    <submittedName>
        <fullName evidence="6">Phospholipase</fullName>
    </submittedName>
</protein>
<feature type="domain" description="PLD phosphodiesterase" evidence="5">
    <location>
        <begin position="162"/>
        <end position="195"/>
    </location>
</feature>
<dbReference type="InterPro" id="IPR001736">
    <property type="entry name" value="PLipase_D/transphosphatidylase"/>
</dbReference>
<keyword evidence="7" id="KW-1185">Reference proteome</keyword>
<keyword evidence="4" id="KW-0443">Lipid metabolism</keyword>
<proteinExistence type="predicted"/>
<dbReference type="EMBL" id="LVHI01000014">
    <property type="protein sequence ID" value="OAK53895.1"/>
    <property type="molecule type" value="Genomic_DNA"/>
</dbReference>
<dbReference type="PROSITE" id="PS50035">
    <property type="entry name" value="PLD"/>
    <property type="match status" value="2"/>
</dbReference>
<organism evidence="6 7">
    <name type="scientific">Rhodococcoides kyotonense</name>
    <dbReference type="NCBI Taxonomy" id="398843"/>
    <lineage>
        <taxon>Bacteria</taxon>
        <taxon>Bacillati</taxon>
        <taxon>Actinomycetota</taxon>
        <taxon>Actinomycetes</taxon>
        <taxon>Mycobacteriales</taxon>
        <taxon>Nocardiaceae</taxon>
        <taxon>Rhodococcoides</taxon>
    </lineage>
</organism>
<gene>
    <name evidence="6" type="ORF">A3K89_21535</name>
</gene>
<keyword evidence="2" id="KW-0677">Repeat</keyword>
<reference evidence="6 7" key="1">
    <citation type="submission" date="2016-03" db="EMBL/GenBank/DDBJ databases">
        <title>Genome sequence of Rhodococcus kyotonensis KB10.</title>
        <authorList>
            <person name="Jeong H."/>
            <person name="Hong C.E."/>
            <person name="Jo S.H."/>
            <person name="Park J.M."/>
        </authorList>
    </citation>
    <scope>NUCLEOTIDE SEQUENCE [LARGE SCALE GENOMIC DNA]</scope>
    <source>
        <strain evidence="6 7">KB10</strain>
    </source>
</reference>
<dbReference type="GO" id="GO:0004630">
    <property type="term" value="F:phospholipase D activity"/>
    <property type="evidence" value="ECO:0007669"/>
    <property type="project" value="UniProtKB-EC"/>
</dbReference>
<dbReference type="Pfam" id="PF13091">
    <property type="entry name" value="PLDc_2"/>
    <property type="match status" value="1"/>
</dbReference>
<dbReference type="Proteomes" id="UP000077519">
    <property type="component" value="Unassembled WGS sequence"/>
</dbReference>
<sequence>MIPQRLTRTIDAVARRLGRSSAALHDQVQDFGSDTHPWFLGAEERGNPDTRIAAWTVGNRVTTLVHGKPYFAALADALAVAGDGDLVMFTDWRGDPEQFLTDDGVTVEDALADVAGRGGVVKGMVWRSHIETLGFTGPKNRKLALKLEEAGGEVILDQRVLALGSHHQKFVVIRYREADRSDLAFVGGIDLARARRDDADHFGDPVSRPFPPEYGEIPAWHDIQVQIEGPAVRDVEDVFRERWEDPAALSRLPWHAIPDAIRGATREPSDLPEQLPASDPAGSCAIQLLRTYPRRRPAYPFATKGERSTARAYAKALRRARRLIYVEDQYLWSVDVAEVFAAALRRAPELRLIIVVPKHLDDDSAITIPSALLGHSAALDVIRDAGADRVLVLDLENDRGIPVYVHSKVCIVDDVWAAVGSDNFNRRSWTHDSELTAAIVDDEKDPREPTDPSGLGDGARVFARDFRLELLREHLGRDVGDDDDLVDPASCFDTVAAHADRLDAWHENPSGGPRPAGRLRRHDIDVPPVWQQRLASVAYRLFVDPDGRPIGMRFRKKF</sequence>
<feature type="domain" description="PLD phosphodiesterase" evidence="5">
    <location>
        <begin position="401"/>
        <end position="428"/>
    </location>
</feature>
<evidence type="ECO:0000256" key="2">
    <source>
        <dbReference type="ARBA" id="ARBA00022737"/>
    </source>
</evidence>
<evidence type="ECO:0000313" key="7">
    <source>
        <dbReference type="Proteomes" id="UP000077519"/>
    </source>
</evidence>
<keyword evidence="3" id="KW-0378">Hydrolase</keyword>
<evidence type="ECO:0000259" key="5">
    <source>
        <dbReference type="PROSITE" id="PS50035"/>
    </source>
</evidence>
<dbReference type="InterPro" id="IPR025202">
    <property type="entry name" value="PLD-like_dom"/>
</dbReference>
<dbReference type="SUPFAM" id="SSF56024">
    <property type="entry name" value="Phospholipase D/nuclease"/>
    <property type="match status" value="2"/>
</dbReference>
<evidence type="ECO:0000256" key="4">
    <source>
        <dbReference type="ARBA" id="ARBA00023098"/>
    </source>
</evidence>
<accession>A0A177YEK3</accession>
<dbReference type="CDD" id="cd09105">
    <property type="entry name" value="PLDc_vPLD1_2_like_2"/>
    <property type="match status" value="1"/>
</dbReference>
<name>A0A177YEK3_9NOCA</name>
<dbReference type="PANTHER" id="PTHR18896:SF76">
    <property type="entry name" value="PHOSPHOLIPASE"/>
    <property type="match status" value="1"/>
</dbReference>
<dbReference type="AlphaFoldDB" id="A0A177YEK3"/>
<dbReference type="PANTHER" id="PTHR18896">
    <property type="entry name" value="PHOSPHOLIPASE D"/>
    <property type="match status" value="1"/>
</dbReference>
<evidence type="ECO:0000256" key="1">
    <source>
        <dbReference type="ARBA" id="ARBA00000798"/>
    </source>
</evidence>
<dbReference type="Gene3D" id="3.30.870.10">
    <property type="entry name" value="Endonuclease Chain A"/>
    <property type="match status" value="2"/>
</dbReference>
<comment type="caution">
    <text evidence="6">The sequence shown here is derived from an EMBL/GenBank/DDBJ whole genome shotgun (WGS) entry which is preliminary data.</text>
</comment>
<dbReference type="GO" id="GO:0009395">
    <property type="term" value="P:phospholipid catabolic process"/>
    <property type="evidence" value="ECO:0007669"/>
    <property type="project" value="TreeGrafter"/>
</dbReference>
<evidence type="ECO:0000256" key="3">
    <source>
        <dbReference type="ARBA" id="ARBA00022801"/>
    </source>
</evidence>
<evidence type="ECO:0000313" key="6">
    <source>
        <dbReference type="EMBL" id="OAK53895.1"/>
    </source>
</evidence>
<dbReference type="InterPro" id="IPR015679">
    <property type="entry name" value="PLipase_D_fam"/>
</dbReference>
<dbReference type="SMART" id="SM00155">
    <property type="entry name" value="PLDc"/>
    <property type="match status" value="2"/>
</dbReference>